<protein>
    <submittedName>
        <fullName evidence="3">(Atlantic silverside) hypothetical protein</fullName>
    </submittedName>
</protein>
<feature type="compositionally biased region" description="Polar residues" evidence="1">
    <location>
        <begin position="79"/>
        <end position="89"/>
    </location>
</feature>
<accession>A0A8S4C0Z8</accession>
<name>A0A8S4C0Z8_9TELE</name>
<dbReference type="Pfam" id="PF13843">
    <property type="entry name" value="DDE_Tnp_1_7"/>
    <property type="match status" value="1"/>
</dbReference>
<proteinExistence type="predicted"/>
<dbReference type="EMBL" id="CAJRST010039999">
    <property type="protein sequence ID" value="CAG6017984.1"/>
    <property type="molecule type" value="Genomic_DNA"/>
</dbReference>
<evidence type="ECO:0000259" key="2">
    <source>
        <dbReference type="Pfam" id="PF13843"/>
    </source>
</evidence>
<organism evidence="3 4">
    <name type="scientific">Menidia menidia</name>
    <name type="common">Atlantic silverside</name>
    <dbReference type="NCBI Taxonomy" id="238744"/>
    <lineage>
        <taxon>Eukaryota</taxon>
        <taxon>Metazoa</taxon>
        <taxon>Chordata</taxon>
        <taxon>Craniata</taxon>
        <taxon>Vertebrata</taxon>
        <taxon>Euteleostomi</taxon>
        <taxon>Actinopterygii</taxon>
        <taxon>Neopterygii</taxon>
        <taxon>Teleostei</taxon>
        <taxon>Neoteleostei</taxon>
        <taxon>Acanthomorphata</taxon>
        <taxon>Ovalentaria</taxon>
        <taxon>Atherinomorphae</taxon>
        <taxon>Atheriniformes</taxon>
        <taxon>Atherinopsidae</taxon>
        <taxon>Menidiinae</taxon>
        <taxon>Menidia</taxon>
    </lineage>
</organism>
<dbReference type="PANTHER" id="PTHR46599">
    <property type="entry name" value="PIGGYBAC TRANSPOSABLE ELEMENT-DERIVED PROTEIN 4"/>
    <property type="match status" value="1"/>
</dbReference>
<evidence type="ECO:0000256" key="1">
    <source>
        <dbReference type="SAM" id="MobiDB-lite"/>
    </source>
</evidence>
<comment type="caution">
    <text evidence="3">The sequence shown here is derived from an EMBL/GenBank/DDBJ whole genome shotgun (WGS) entry which is preliminary data.</text>
</comment>
<dbReference type="AlphaFoldDB" id="A0A8S4C0Z8"/>
<dbReference type="PANTHER" id="PTHR46599:SF6">
    <property type="entry name" value="DUAL SPECIFICITY PHOSPHATASE 26"/>
    <property type="match status" value="1"/>
</dbReference>
<reference evidence="3" key="1">
    <citation type="submission" date="2021-05" db="EMBL/GenBank/DDBJ databases">
        <authorList>
            <person name="Tigano A."/>
        </authorList>
    </citation>
    <scope>NUCLEOTIDE SEQUENCE</scope>
</reference>
<dbReference type="Proteomes" id="UP000677803">
    <property type="component" value="Unassembled WGS sequence"/>
</dbReference>
<evidence type="ECO:0000313" key="3">
    <source>
        <dbReference type="EMBL" id="CAG6017984.1"/>
    </source>
</evidence>
<feature type="region of interest" description="Disordered" evidence="1">
    <location>
        <begin position="19"/>
        <end position="125"/>
    </location>
</feature>
<dbReference type="OrthoDB" id="9986773at2759"/>
<evidence type="ECO:0000313" key="4">
    <source>
        <dbReference type="Proteomes" id="UP000677803"/>
    </source>
</evidence>
<gene>
    <name evidence="3" type="ORF">MMEN_LOCUS20943</name>
</gene>
<sequence>MAQPRRPRRMNAQEALAMLQSMSDYESDGGSVGGLAFQNENSATDSSSDGDDYDDNATAFAPAKPALQRRTRGRVVNYTIEQDSSNTEATSDEEEDTVRGNPPPCKKQKTADVGTMPGSTEKAKDGTVWSHWKVGDLSVPETPQTAFDGSGGPTDSAKTQITSHLRSFLCLLDLNMLLTIRDCTVHEARRTNPSWQMSVYELMAFLAILFRRAAMGYIGPMRQMWANKFGNEDIKSMMPRDRFFEIRRYLRFDDKDTRKERIHNDKFAAISDIWMRFVQNCVSSYSPGQHVAVDELLFPSKVRCPFLQYSASKPYKFGIKFWIAADLDTKYICNAIPYLGKDPTRPEGERFSENVVLKVMEPFLDKGRTVAMDNFFTSLSLANRLLQRNTTLLGSINKIHRELPATAKETSGRELHSTQVFKSGSALLTVYATEKKKSVCLLSTMHDKVEIVDVQKQKPNTVVDYNHLKCGVDQKLRNYSVRAATRRWPMAVFYNLLDMAATNAHVLYTACTGSKESRRLFMLELSEELKNMFLQEKSQEEEQKQLRCEMRVSQHKKTQCQRANQRAACRSSCDPLHGNPSVGESTVGAEAQDQDQARSWFVDLSQASWSWSVGDDF</sequence>
<keyword evidence="4" id="KW-1185">Reference proteome</keyword>
<feature type="domain" description="PiggyBac transposable element-derived protein" evidence="2">
    <location>
        <begin position="168"/>
        <end position="505"/>
    </location>
</feature>
<dbReference type="InterPro" id="IPR029526">
    <property type="entry name" value="PGBD"/>
</dbReference>